<evidence type="ECO:0000256" key="3">
    <source>
        <dbReference type="ARBA" id="ARBA00022741"/>
    </source>
</evidence>
<reference evidence="5 6" key="1">
    <citation type="submission" date="2024-07" db="EMBL/GenBank/DDBJ databases">
        <authorList>
            <person name="Ren Q."/>
        </authorList>
    </citation>
    <scope>NUCLEOTIDE SEQUENCE [LARGE SCALE GENOMIC DNA]</scope>
    <source>
        <strain evidence="5 6">REN37</strain>
    </source>
</reference>
<dbReference type="Pfam" id="PF03618">
    <property type="entry name" value="Kinase-PPPase"/>
    <property type="match status" value="1"/>
</dbReference>
<dbReference type="RefSeq" id="WP_369455230.1">
    <property type="nucleotide sequence ID" value="NZ_JBGCUO010000001.1"/>
</dbReference>
<name>A0ABV4AGM5_9GAMM</name>
<sequence length="275" mass="30624">MDRRVAFFVSDGTGLTAETLGNAMLSQFQGVEFDTMTLPYILSEDATRQAIAKINEAADRYGNCPIVFSSLVDRGHRDLLGRSRAVILDVFQAFMGPLEQELGVRSSLKVGQSHAIHDPEAYRLRIEAVHFALDNDDGVGWRHHYEKADLILVGLPQAGKTPTSLYLALQYGLFVANYPLTEQDIEDASLPEVLVPFQDKLFGLSMDPYRLALARQELAGDDLQGCCTDHCTQETEAARALFEFNQLPNMDVTKMSVEEISTRILALTGLKRRLQ</sequence>
<dbReference type="GO" id="GO:0016301">
    <property type="term" value="F:kinase activity"/>
    <property type="evidence" value="ECO:0007669"/>
    <property type="project" value="UniProtKB-KW"/>
</dbReference>
<keyword evidence="3" id="KW-0547">Nucleotide-binding</keyword>
<accession>A0ABV4AGM5</accession>
<organism evidence="5 6">
    <name type="scientific">Isoalcanivorax beigongshangi</name>
    <dbReference type="NCBI Taxonomy" id="3238810"/>
    <lineage>
        <taxon>Bacteria</taxon>
        <taxon>Pseudomonadati</taxon>
        <taxon>Pseudomonadota</taxon>
        <taxon>Gammaproteobacteria</taxon>
        <taxon>Oceanospirillales</taxon>
        <taxon>Alcanivoracaceae</taxon>
        <taxon>Isoalcanivorax</taxon>
    </lineage>
</organism>
<dbReference type="PANTHER" id="PTHR31756">
    <property type="entry name" value="PYRUVATE, PHOSPHATE DIKINASE REGULATORY PROTEIN 1, CHLOROPLASTIC"/>
    <property type="match status" value="1"/>
</dbReference>
<evidence type="ECO:0000313" key="5">
    <source>
        <dbReference type="EMBL" id="MEY1661985.1"/>
    </source>
</evidence>
<evidence type="ECO:0000256" key="2">
    <source>
        <dbReference type="ARBA" id="ARBA00022679"/>
    </source>
</evidence>
<dbReference type="Proteomes" id="UP001562065">
    <property type="component" value="Unassembled WGS sequence"/>
</dbReference>
<keyword evidence="1" id="KW-0723">Serine/threonine-protein kinase</keyword>
<keyword evidence="2" id="KW-0808">Transferase</keyword>
<protein>
    <submittedName>
        <fullName evidence="5">Kinase/pyrophosphorylase</fullName>
    </submittedName>
</protein>
<evidence type="ECO:0000313" key="6">
    <source>
        <dbReference type="Proteomes" id="UP001562065"/>
    </source>
</evidence>
<comment type="caution">
    <text evidence="5">The sequence shown here is derived from an EMBL/GenBank/DDBJ whole genome shotgun (WGS) entry which is preliminary data.</text>
</comment>
<gene>
    <name evidence="5" type="ORF">AB5I84_07465</name>
</gene>
<dbReference type="EMBL" id="JBGCUO010000001">
    <property type="protein sequence ID" value="MEY1661985.1"/>
    <property type="molecule type" value="Genomic_DNA"/>
</dbReference>
<evidence type="ECO:0000256" key="1">
    <source>
        <dbReference type="ARBA" id="ARBA00022527"/>
    </source>
</evidence>
<proteinExistence type="predicted"/>
<dbReference type="PANTHER" id="PTHR31756:SF3">
    <property type="entry name" value="PYRUVATE, PHOSPHATE DIKINASE REGULATORY PROTEIN 1, CHLOROPLASTIC"/>
    <property type="match status" value="1"/>
</dbReference>
<evidence type="ECO:0000256" key="4">
    <source>
        <dbReference type="ARBA" id="ARBA00022777"/>
    </source>
</evidence>
<keyword evidence="6" id="KW-1185">Reference proteome</keyword>
<dbReference type="InterPro" id="IPR005177">
    <property type="entry name" value="Kinase-pyrophosphorylase"/>
</dbReference>
<keyword evidence="4 5" id="KW-0418">Kinase</keyword>